<dbReference type="EMBL" id="JAAFYZ010000047">
    <property type="protein sequence ID" value="MBS2548346.1"/>
    <property type="molecule type" value="Genomic_DNA"/>
</dbReference>
<keyword evidence="2" id="KW-1185">Reference proteome</keyword>
<reference evidence="1 2" key="1">
    <citation type="submission" date="2020-02" db="EMBL/GenBank/DDBJ databases">
        <title>Acidophilic actinobacteria isolated from forest soil.</title>
        <authorList>
            <person name="Golinska P."/>
        </authorList>
    </citation>
    <scope>NUCLEOTIDE SEQUENCE [LARGE SCALE GENOMIC DNA]</scope>
    <source>
        <strain evidence="1 2">NL8</strain>
    </source>
</reference>
<sequence length="120" mass="12637">MLQLLCHHVGVGSGPVHVLGNDGVEAPVYIINELSASHAQVDGLGHGVGQAQQIASFGKARRRIGVGLVLAGDHRRGEVLEDATGSFHVEELLLCRGSAVGHGHHVSVVLDAHRVRVLRV</sequence>
<dbReference type="Proteomes" id="UP000730482">
    <property type="component" value="Unassembled WGS sequence"/>
</dbReference>
<name>A0ABS5KQP3_9ACTN</name>
<organism evidence="1 2">
    <name type="scientific">Catenulispora pinistramenti</name>
    <dbReference type="NCBI Taxonomy" id="2705254"/>
    <lineage>
        <taxon>Bacteria</taxon>
        <taxon>Bacillati</taxon>
        <taxon>Actinomycetota</taxon>
        <taxon>Actinomycetes</taxon>
        <taxon>Catenulisporales</taxon>
        <taxon>Catenulisporaceae</taxon>
        <taxon>Catenulispora</taxon>
    </lineage>
</organism>
<comment type="caution">
    <text evidence="1">The sequence shown here is derived from an EMBL/GenBank/DDBJ whole genome shotgun (WGS) entry which is preliminary data.</text>
</comment>
<gene>
    <name evidence="1" type="ORF">KGQ19_15885</name>
</gene>
<evidence type="ECO:0000313" key="1">
    <source>
        <dbReference type="EMBL" id="MBS2548346.1"/>
    </source>
</evidence>
<proteinExistence type="predicted"/>
<accession>A0ABS5KQP3</accession>
<evidence type="ECO:0000313" key="2">
    <source>
        <dbReference type="Proteomes" id="UP000730482"/>
    </source>
</evidence>
<protein>
    <submittedName>
        <fullName evidence="1">Uncharacterized protein</fullName>
    </submittedName>
</protein>